<dbReference type="AlphaFoldDB" id="A0A061A248"/>
<evidence type="ECO:0000313" key="3">
    <source>
        <dbReference type="EMBL" id="MBP2060380.1"/>
    </source>
</evidence>
<dbReference type="EMBL" id="LK022848">
    <property type="protein sequence ID" value="CDR16194.1"/>
    <property type="molecule type" value="Genomic_DNA"/>
</dbReference>
<feature type="region of interest" description="Disordered" evidence="1">
    <location>
        <begin position="1"/>
        <end position="39"/>
    </location>
</feature>
<organism evidence="2">
    <name type="scientific">Streptomyces iranensis</name>
    <dbReference type="NCBI Taxonomy" id="576784"/>
    <lineage>
        <taxon>Bacteria</taxon>
        <taxon>Bacillati</taxon>
        <taxon>Actinomycetota</taxon>
        <taxon>Actinomycetes</taxon>
        <taxon>Kitasatosporales</taxon>
        <taxon>Streptomycetaceae</taxon>
        <taxon>Streptomyces</taxon>
        <taxon>Streptomyces violaceusniger group</taxon>
    </lineage>
</organism>
<dbReference type="EMBL" id="JAGGLR010000003">
    <property type="protein sequence ID" value="MBP2060380.1"/>
    <property type="molecule type" value="Genomic_DNA"/>
</dbReference>
<gene>
    <name evidence="3" type="ORF">J2Z30_001382</name>
    <name evidence="2" type="ORF">SIRAN8931</name>
</gene>
<dbReference type="Proteomes" id="UP000756710">
    <property type="component" value="Unassembled WGS sequence"/>
</dbReference>
<protein>
    <submittedName>
        <fullName evidence="2">Uncharacterized protein</fullName>
    </submittedName>
</protein>
<accession>A0A061A248</accession>
<evidence type="ECO:0000313" key="2">
    <source>
        <dbReference type="EMBL" id="CDR16194.1"/>
    </source>
</evidence>
<reference evidence="3 4" key="2">
    <citation type="submission" date="2021-03" db="EMBL/GenBank/DDBJ databases">
        <title>Genomic Encyclopedia of Type Strains, Phase IV (KMG-IV): sequencing the most valuable type-strain genomes for metagenomic binning, comparative biology and taxonomic classification.</title>
        <authorList>
            <person name="Goeker M."/>
        </authorList>
    </citation>
    <scope>NUCLEOTIDE SEQUENCE [LARGE SCALE GENOMIC DNA]</scope>
    <source>
        <strain evidence="3 4">DSM 41954</strain>
    </source>
</reference>
<evidence type="ECO:0000256" key="1">
    <source>
        <dbReference type="SAM" id="MobiDB-lite"/>
    </source>
</evidence>
<feature type="compositionally biased region" description="Basic and acidic residues" evidence="1">
    <location>
        <begin position="26"/>
        <end position="39"/>
    </location>
</feature>
<evidence type="ECO:0000313" key="4">
    <source>
        <dbReference type="Proteomes" id="UP000756710"/>
    </source>
</evidence>
<dbReference type="HOGENOM" id="CLU_3317720_0_0_11"/>
<proteinExistence type="predicted"/>
<sequence length="39" mass="4279">MTTTENKSPANVAETKPGAGPAPRPLTEEELSRTLRDRR</sequence>
<name>A0A061A248_9ACTN</name>
<reference evidence="2" key="1">
    <citation type="submission" date="2014-05" db="EMBL/GenBank/DDBJ databases">
        <authorList>
            <person name="Horn Fabian"/>
        </authorList>
    </citation>
    <scope>NUCLEOTIDE SEQUENCE</scope>
</reference>
<keyword evidence="4" id="KW-1185">Reference proteome</keyword>